<evidence type="ECO:0000256" key="2">
    <source>
        <dbReference type="PIRNR" id="PIRNR007949"/>
    </source>
</evidence>
<dbReference type="GO" id="GO:0042144">
    <property type="term" value="P:vacuole fusion, non-autophagic"/>
    <property type="evidence" value="ECO:0007669"/>
    <property type="project" value="TreeGrafter"/>
</dbReference>
<feature type="domain" description="Vps16 N-terminal" evidence="4">
    <location>
        <begin position="17"/>
        <end position="414"/>
    </location>
</feature>
<keyword evidence="2" id="KW-0653">Protein transport</keyword>
<dbReference type="AlphaFoldDB" id="A0A9P6B4Q5"/>
<dbReference type="Gene3D" id="1.10.150.780">
    <property type="entry name" value="Vps16, C-terminal region"/>
    <property type="match status" value="1"/>
</dbReference>
<dbReference type="GO" id="GO:0016197">
    <property type="term" value="P:endosomal transport"/>
    <property type="evidence" value="ECO:0007669"/>
    <property type="project" value="TreeGrafter"/>
</dbReference>
<evidence type="ECO:0000256" key="1">
    <source>
        <dbReference type="ARBA" id="ARBA00009250"/>
    </source>
</evidence>
<accession>A0A9P6B4Q5</accession>
<dbReference type="InterPro" id="IPR036322">
    <property type="entry name" value="WD40_repeat_dom_sf"/>
</dbReference>
<dbReference type="PANTHER" id="PTHR12811">
    <property type="entry name" value="VACUOLAR PROTEIN SORTING VPS16"/>
    <property type="match status" value="1"/>
</dbReference>
<gene>
    <name evidence="5" type="ORF">BS47DRAFT_1483183</name>
</gene>
<comment type="caution">
    <text evidence="5">The sequence shown here is derived from an EMBL/GenBank/DDBJ whole genome shotgun (WGS) entry which is preliminary data.</text>
</comment>
<dbReference type="Pfam" id="PF04840">
    <property type="entry name" value="Vps16_C"/>
    <property type="match status" value="1"/>
</dbReference>
<dbReference type="InterPro" id="IPR006926">
    <property type="entry name" value="Vps16_N"/>
</dbReference>
<comment type="function">
    <text evidence="2">Essential for vacuolar protein sorting. Required for vacuole biogenesis, stability and to maintain vacuole morphology.</text>
</comment>
<dbReference type="EMBL" id="MU128931">
    <property type="protein sequence ID" value="KAF9517454.1"/>
    <property type="molecule type" value="Genomic_DNA"/>
</dbReference>
<dbReference type="GO" id="GO:0003779">
    <property type="term" value="F:actin binding"/>
    <property type="evidence" value="ECO:0007669"/>
    <property type="project" value="TreeGrafter"/>
</dbReference>
<protein>
    <recommendedName>
        <fullName evidence="2">Probable vacuolar protein sorting-associated protein 16 homolog</fullName>
    </recommendedName>
</protein>
<dbReference type="GO" id="GO:0098588">
    <property type="term" value="C:bounding membrane of organelle"/>
    <property type="evidence" value="ECO:0007669"/>
    <property type="project" value="UniProtKB-ARBA"/>
</dbReference>
<dbReference type="PANTHER" id="PTHR12811:SF0">
    <property type="entry name" value="VACUOLAR PROTEIN SORTING-ASSOCIATED PROTEIN 16 HOMOLOG"/>
    <property type="match status" value="1"/>
</dbReference>
<dbReference type="PIRSF" id="PIRSF007949">
    <property type="entry name" value="VPS16"/>
    <property type="match status" value="1"/>
</dbReference>
<evidence type="ECO:0000259" key="4">
    <source>
        <dbReference type="Pfam" id="PF04841"/>
    </source>
</evidence>
<keyword evidence="2" id="KW-0813">Transport</keyword>
<keyword evidence="6" id="KW-1185">Reference proteome</keyword>
<organism evidence="5 6">
    <name type="scientific">Hydnum rufescens UP504</name>
    <dbReference type="NCBI Taxonomy" id="1448309"/>
    <lineage>
        <taxon>Eukaryota</taxon>
        <taxon>Fungi</taxon>
        <taxon>Dikarya</taxon>
        <taxon>Basidiomycota</taxon>
        <taxon>Agaricomycotina</taxon>
        <taxon>Agaricomycetes</taxon>
        <taxon>Cantharellales</taxon>
        <taxon>Hydnaceae</taxon>
        <taxon>Hydnum</taxon>
    </lineage>
</organism>
<dbReference type="SUPFAM" id="SSF50978">
    <property type="entry name" value="WD40 repeat-like"/>
    <property type="match status" value="1"/>
</dbReference>
<sequence length="845" mass="94812">MSGVPHPTTFWDATPDGNSFFRKQEVYTMQWNIPDLNNFIVEGARRGGPLAIRRNESAILEYGRQMTSRPQIQLFSSSGALIRTIPWELGKVVKIGWSLDEQLIVLNEEGVYRIYDLQGEYTQHSLGSEVQDAGIIDATIHETGFVALTGALNFLEVKGWEGGRPLALASAGLSHPPSCWDVIPPDQTISRHVELLVSHEATVLSVDNLERVDQHISRGPFSKLSVSPNGKALALLTSTGVLWVVSSNFQESYTEYDTSVEGLPDLPRQLVWCGNDTVVMNWDSVVLMVGPFGSVLRYYYSSPTYLISEVDGVRIISSQCCDFLQKLPRVSEWVFRPGSTSSAAILFDAFELYEKKSPRADENIRNIRPELAGAVDACVQAAGHELEPYWQKRLLNAALYGRAFLDSYNPTDLVEMGQTLKVLNAVRYYEIGLPLTYNQYVQASPHHLIARLTARNQHLLALRISTFLHLKPDVVLRHWASAKISQSRRESEESGIVDDDEEICRLIVAKFDTLGPDAAQGVSYSEIAKKAWLAGRSRLATKLLDHEPKAGDQVPLLLNMKEDRLALTKAILSSDPDLVYHVLLHLKRRLNLGDFFRLIEDGGPELKPAANLLQVYAREQNRDLLKDFWFQDDRRTESACLALEEAGNMTDVTAKIESIKTAAKFFSEDKERGFEAKMMEESLRLITFQQQLEKDVDGGITFVGLSVSQTIRACLVAGLSKKAERLRSDFKIPDKRFWYTKLHALTEVKDFDGLDAFSKSKRSPIGYEPFVEHLVSKGFAKQASSFVPKCDAKARADLYVKCGEWRMAGLECKERGDKAKLQELKRSSPNNLVARELEQILTSMG</sequence>
<evidence type="ECO:0000259" key="3">
    <source>
        <dbReference type="Pfam" id="PF04840"/>
    </source>
</evidence>
<proteinExistence type="inferred from homology"/>
<dbReference type="FunFam" id="1.10.150.780:FF:000001">
    <property type="entry name" value="Vacuolar protein sorting-associated protein 16 homolog"/>
    <property type="match status" value="1"/>
</dbReference>
<dbReference type="GO" id="GO:0030897">
    <property type="term" value="C:HOPS complex"/>
    <property type="evidence" value="ECO:0007669"/>
    <property type="project" value="TreeGrafter"/>
</dbReference>
<name>A0A9P6B4Q5_9AGAM</name>
<dbReference type="GO" id="GO:0006886">
    <property type="term" value="P:intracellular protein transport"/>
    <property type="evidence" value="ECO:0007669"/>
    <property type="project" value="InterPro"/>
</dbReference>
<dbReference type="InterPro" id="IPR016534">
    <property type="entry name" value="VPS16"/>
</dbReference>
<dbReference type="InterPro" id="IPR038132">
    <property type="entry name" value="Vps16_C_sf"/>
</dbReference>
<reference evidence="5" key="1">
    <citation type="journal article" date="2020" name="Nat. Commun.">
        <title>Large-scale genome sequencing of mycorrhizal fungi provides insights into the early evolution of symbiotic traits.</title>
        <authorList>
            <person name="Miyauchi S."/>
            <person name="Kiss E."/>
            <person name="Kuo A."/>
            <person name="Drula E."/>
            <person name="Kohler A."/>
            <person name="Sanchez-Garcia M."/>
            <person name="Morin E."/>
            <person name="Andreopoulos B."/>
            <person name="Barry K.W."/>
            <person name="Bonito G."/>
            <person name="Buee M."/>
            <person name="Carver A."/>
            <person name="Chen C."/>
            <person name="Cichocki N."/>
            <person name="Clum A."/>
            <person name="Culley D."/>
            <person name="Crous P.W."/>
            <person name="Fauchery L."/>
            <person name="Girlanda M."/>
            <person name="Hayes R.D."/>
            <person name="Keri Z."/>
            <person name="LaButti K."/>
            <person name="Lipzen A."/>
            <person name="Lombard V."/>
            <person name="Magnuson J."/>
            <person name="Maillard F."/>
            <person name="Murat C."/>
            <person name="Nolan M."/>
            <person name="Ohm R.A."/>
            <person name="Pangilinan J."/>
            <person name="Pereira M.F."/>
            <person name="Perotto S."/>
            <person name="Peter M."/>
            <person name="Pfister S."/>
            <person name="Riley R."/>
            <person name="Sitrit Y."/>
            <person name="Stielow J.B."/>
            <person name="Szollosi G."/>
            <person name="Zifcakova L."/>
            <person name="Stursova M."/>
            <person name="Spatafora J.W."/>
            <person name="Tedersoo L."/>
            <person name="Vaario L.M."/>
            <person name="Yamada A."/>
            <person name="Yan M."/>
            <person name="Wang P."/>
            <person name="Xu J."/>
            <person name="Bruns T."/>
            <person name="Baldrian P."/>
            <person name="Vilgalys R."/>
            <person name="Dunand C."/>
            <person name="Henrissat B."/>
            <person name="Grigoriev I.V."/>
            <person name="Hibbett D."/>
            <person name="Nagy L.G."/>
            <person name="Martin F.M."/>
        </authorList>
    </citation>
    <scope>NUCLEOTIDE SEQUENCE</scope>
    <source>
        <strain evidence="5">UP504</strain>
    </source>
</reference>
<dbReference type="InterPro" id="IPR006925">
    <property type="entry name" value="Vps16_C"/>
</dbReference>
<dbReference type="GO" id="GO:0005768">
    <property type="term" value="C:endosome"/>
    <property type="evidence" value="ECO:0007669"/>
    <property type="project" value="TreeGrafter"/>
</dbReference>
<feature type="domain" description="Vps16 C-terminal" evidence="3">
    <location>
        <begin position="522"/>
        <end position="830"/>
    </location>
</feature>
<dbReference type="Proteomes" id="UP000886523">
    <property type="component" value="Unassembled WGS sequence"/>
</dbReference>
<dbReference type="Pfam" id="PF04841">
    <property type="entry name" value="Vps16_N"/>
    <property type="match status" value="1"/>
</dbReference>
<dbReference type="OrthoDB" id="1792at2759"/>
<evidence type="ECO:0000313" key="6">
    <source>
        <dbReference type="Proteomes" id="UP000886523"/>
    </source>
</evidence>
<comment type="similarity">
    <text evidence="1 2">Belongs to the VPS16 family.</text>
</comment>
<evidence type="ECO:0000313" key="5">
    <source>
        <dbReference type="EMBL" id="KAF9517454.1"/>
    </source>
</evidence>